<sequence>MGWDIQDLTQTLNVQLKLMVVGVIGVKEALNAGIPECKLALVQIHLRKTEGHIVPVPLLKHIPTQHVQLIIHPWT</sequence>
<proteinExistence type="predicted"/>
<organism evidence="1 2">
    <name type="scientific">Candidatus Nomurabacteria bacterium GW2011_GWB1_47_6</name>
    <dbReference type="NCBI Taxonomy" id="1618749"/>
    <lineage>
        <taxon>Bacteria</taxon>
        <taxon>Candidatus Nomuraibacteriota</taxon>
    </lineage>
</organism>
<protein>
    <submittedName>
        <fullName evidence="1">Uncharacterized protein</fullName>
    </submittedName>
</protein>
<dbReference type="Proteomes" id="UP000034879">
    <property type="component" value="Unassembled WGS sequence"/>
</dbReference>
<name>A0A0G1SZI6_9BACT</name>
<gene>
    <name evidence="1" type="ORF">UY01_C0025G0002</name>
</gene>
<evidence type="ECO:0000313" key="2">
    <source>
        <dbReference type="Proteomes" id="UP000034879"/>
    </source>
</evidence>
<reference evidence="1 2" key="1">
    <citation type="journal article" date="2015" name="Nature">
        <title>rRNA introns, odd ribosomes, and small enigmatic genomes across a large radiation of phyla.</title>
        <authorList>
            <person name="Brown C.T."/>
            <person name="Hug L.A."/>
            <person name="Thomas B.C."/>
            <person name="Sharon I."/>
            <person name="Castelle C.J."/>
            <person name="Singh A."/>
            <person name="Wilkins M.J."/>
            <person name="Williams K.H."/>
            <person name="Banfield J.F."/>
        </authorList>
    </citation>
    <scope>NUCLEOTIDE SEQUENCE [LARGE SCALE GENOMIC DNA]</scope>
</reference>
<accession>A0A0G1SZI6</accession>
<dbReference type="AlphaFoldDB" id="A0A0G1SZI6"/>
<dbReference type="EMBL" id="LCOJ01000025">
    <property type="protein sequence ID" value="KKU74892.1"/>
    <property type="molecule type" value="Genomic_DNA"/>
</dbReference>
<evidence type="ECO:0000313" key="1">
    <source>
        <dbReference type="EMBL" id="KKU74892.1"/>
    </source>
</evidence>
<comment type="caution">
    <text evidence="1">The sequence shown here is derived from an EMBL/GenBank/DDBJ whole genome shotgun (WGS) entry which is preliminary data.</text>
</comment>